<keyword evidence="5" id="KW-1185">Reference proteome</keyword>
<feature type="region of interest" description="Disordered" evidence="1">
    <location>
        <begin position="176"/>
        <end position="195"/>
    </location>
</feature>
<dbReference type="Proteomes" id="UP000659223">
    <property type="component" value="Unassembled WGS sequence"/>
</dbReference>
<dbReference type="RefSeq" id="WP_190023478.1">
    <property type="nucleotide sequence ID" value="NZ_BMUT01000009.1"/>
</dbReference>
<comment type="caution">
    <text evidence="4">The sequence shown here is derived from an EMBL/GenBank/DDBJ whole genome shotgun (WGS) entry which is preliminary data.</text>
</comment>
<evidence type="ECO:0000313" key="4">
    <source>
        <dbReference type="EMBL" id="GGX93704.1"/>
    </source>
</evidence>
<dbReference type="EMBL" id="BMUT01000009">
    <property type="protein sequence ID" value="GGX93704.1"/>
    <property type="molecule type" value="Genomic_DNA"/>
</dbReference>
<reference evidence="5" key="1">
    <citation type="journal article" date="2019" name="Int. J. Syst. Evol. Microbiol.">
        <title>The Global Catalogue of Microorganisms (GCM) 10K type strain sequencing project: providing services to taxonomists for standard genome sequencing and annotation.</title>
        <authorList>
            <consortium name="The Broad Institute Genomics Platform"/>
            <consortium name="The Broad Institute Genome Sequencing Center for Infectious Disease"/>
            <person name="Wu L."/>
            <person name="Ma J."/>
        </authorList>
    </citation>
    <scope>NUCLEOTIDE SEQUENCE [LARGE SCALE GENOMIC DNA]</scope>
    <source>
        <strain evidence="5">JCM 4586</strain>
    </source>
</reference>
<dbReference type="Pfam" id="PF10756">
    <property type="entry name" value="bPH_6"/>
    <property type="match status" value="1"/>
</dbReference>
<keyword evidence="2" id="KW-0812">Transmembrane</keyword>
<keyword evidence="2" id="KW-0472">Membrane</keyword>
<proteinExistence type="predicted"/>
<accession>A0ABQ2YT15</accession>
<feature type="transmembrane region" description="Helical" evidence="2">
    <location>
        <begin position="63"/>
        <end position="84"/>
    </location>
</feature>
<keyword evidence="2" id="KW-1133">Transmembrane helix</keyword>
<evidence type="ECO:0000259" key="3">
    <source>
        <dbReference type="Pfam" id="PF10756"/>
    </source>
</evidence>
<evidence type="ECO:0000256" key="2">
    <source>
        <dbReference type="SAM" id="Phobius"/>
    </source>
</evidence>
<feature type="transmembrane region" description="Helical" evidence="2">
    <location>
        <begin position="26"/>
        <end position="51"/>
    </location>
</feature>
<organism evidence="4 5">
    <name type="scientific">Streptomyces hiroshimensis</name>
    <dbReference type="NCBI Taxonomy" id="66424"/>
    <lineage>
        <taxon>Bacteria</taxon>
        <taxon>Bacillati</taxon>
        <taxon>Actinomycetota</taxon>
        <taxon>Actinomycetes</taxon>
        <taxon>Kitasatosporales</taxon>
        <taxon>Streptomycetaceae</taxon>
        <taxon>Streptomyces</taxon>
    </lineage>
</organism>
<protein>
    <recommendedName>
        <fullName evidence="3">Low molecular weight protein antigen 6 PH domain-containing protein</fullName>
    </recommendedName>
</protein>
<sequence length="195" mass="21430">MSDVRDTSDDASDVEEYRVTGIGWRVLAALCTVGGVVSLAWVTFGIGWGAYFDRIAGDYGPEIYAPSGAAMLGLPLFLGALLFAHRARTWVAADGLRTRTWRRTRFMPWQEITDITLDRHRFGNDGPYHNLYIKVRLRNGRSRKLPALSTVGSMYGVHADMVARWKAATGIAGVTGATGADTPRPADPRMVQLTK</sequence>
<gene>
    <name evidence="4" type="ORF">GCM10010324_44680</name>
</gene>
<dbReference type="InterPro" id="IPR019692">
    <property type="entry name" value="CFP-6_PH"/>
</dbReference>
<evidence type="ECO:0000256" key="1">
    <source>
        <dbReference type="SAM" id="MobiDB-lite"/>
    </source>
</evidence>
<name>A0ABQ2YT15_9ACTN</name>
<feature type="domain" description="Low molecular weight protein antigen 6 PH" evidence="3">
    <location>
        <begin position="86"/>
        <end position="149"/>
    </location>
</feature>
<evidence type="ECO:0000313" key="5">
    <source>
        <dbReference type="Proteomes" id="UP000659223"/>
    </source>
</evidence>